<accession>A0A0G1TT60</accession>
<dbReference type="Proteomes" id="UP000034307">
    <property type="component" value="Unassembled WGS sequence"/>
</dbReference>
<dbReference type="AlphaFoldDB" id="A0A0G1TT60"/>
<evidence type="ECO:0000313" key="1">
    <source>
        <dbReference type="EMBL" id="KKU57348.1"/>
    </source>
</evidence>
<reference evidence="1 2" key="1">
    <citation type="journal article" date="2015" name="Nature">
        <title>rRNA introns, odd ribosomes, and small enigmatic genomes across a large radiation of phyla.</title>
        <authorList>
            <person name="Brown C.T."/>
            <person name="Hug L.A."/>
            <person name="Thomas B.C."/>
            <person name="Sharon I."/>
            <person name="Castelle C.J."/>
            <person name="Singh A."/>
            <person name="Wilkins M.J."/>
            <person name="Williams K.H."/>
            <person name="Banfield J.F."/>
        </authorList>
    </citation>
    <scope>NUCLEOTIDE SEQUENCE [LARGE SCALE GENOMIC DNA]</scope>
</reference>
<protein>
    <submittedName>
        <fullName evidence="1">Uncharacterized protein</fullName>
    </submittedName>
</protein>
<organism evidence="1 2">
    <name type="scientific">Candidatus Amesbacteria bacterium GW2011_GWA2_47_11b</name>
    <dbReference type="NCBI Taxonomy" id="1618358"/>
    <lineage>
        <taxon>Bacteria</taxon>
        <taxon>Candidatus Amesiibacteriota</taxon>
    </lineage>
</organism>
<sequence length="112" mass="12496">MPKHLLFAIVLAVILISSYSIYIINAGSFEPGRKLELDTAVNQAKYLYSQRKEKGKDFSKGPCLSNALMDGWVLDIVHNPRQSVDNLIENQCSPLAKHIVELDTNGNLVRAK</sequence>
<comment type="caution">
    <text evidence="1">The sequence shown here is derived from an EMBL/GenBank/DDBJ whole genome shotgun (WGS) entry which is preliminary data.</text>
</comment>
<proteinExistence type="predicted"/>
<gene>
    <name evidence="1" type="ORF">UX80_C0018G0002</name>
</gene>
<dbReference type="STRING" id="1618358.UX80_C0018G0002"/>
<dbReference type="EMBL" id="LCNO01000018">
    <property type="protein sequence ID" value="KKU57348.1"/>
    <property type="molecule type" value="Genomic_DNA"/>
</dbReference>
<name>A0A0G1TT60_9BACT</name>
<evidence type="ECO:0000313" key="2">
    <source>
        <dbReference type="Proteomes" id="UP000034307"/>
    </source>
</evidence>